<name>A0A0E9TMJ3_ANGAN</name>
<dbReference type="AlphaFoldDB" id="A0A0E9TMJ3"/>
<accession>A0A0E9TMJ3</accession>
<organism evidence="1">
    <name type="scientific">Anguilla anguilla</name>
    <name type="common">European freshwater eel</name>
    <name type="synonym">Muraena anguilla</name>
    <dbReference type="NCBI Taxonomy" id="7936"/>
    <lineage>
        <taxon>Eukaryota</taxon>
        <taxon>Metazoa</taxon>
        <taxon>Chordata</taxon>
        <taxon>Craniata</taxon>
        <taxon>Vertebrata</taxon>
        <taxon>Euteleostomi</taxon>
        <taxon>Actinopterygii</taxon>
        <taxon>Neopterygii</taxon>
        <taxon>Teleostei</taxon>
        <taxon>Anguilliformes</taxon>
        <taxon>Anguillidae</taxon>
        <taxon>Anguilla</taxon>
    </lineage>
</organism>
<reference evidence="1" key="2">
    <citation type="journal article" date="2015" name="Fish Shellfish Immunol.">
        <title>Early steps in the European eel (Anguilla anguilla)-Vibrio vulnificus interaction in the gills: Role of the RtxA13 toxin.</title>
        <authorList>
            <person name="Callol A."/>
            <person name="Pajuelo D."/>
            <person name="Ebbesson L."/>
            <person name="Teles M."/>
            <person name="MacKenzie S."/>
            <person name="Amaro C."/>
        </authorList>
    </citation>
    <scope>NUCLEOTIDE SEQUENCE</scope>
</reference>
<reference evidence="1" key="1">
    <citation type="submission" date="2014-11" db="EMBL/GenBank/DDBJ databases">
        <authorList>
            <person name="Amaro Gonzalez C."/>
        </authorList>
    </citation>
    <scope>NUCLEOTIDE SEQUENCE</scope>
</reference>
<sequence>MQRILNNLLHDYFHLHNMQQMTKHDFHLHDINAP</sequence>
<protein>
    <submittedName>
        <fullName evidence="1">Uncharacterized protein</fullName>
    </submittedName>
</protein>
<evidence type="ECO:0000313" key="1">
    <source>
        <dbReference type="EMBL" id="JAH54697.1"/>
    </source>
</evidence>
<dbReference type="EMBL" id="GBXM01053880">
    <property type="protein sequence ID" value="JAH54697.1"/>
    <property type="molecule type" value="Transcribed_RNA"/>
</dbReference>
<proteinExistence type="predicted"/>